<reference evidence="2" key="2">
    <citation type="journal article" date="2007" name="Science">
        <title>Draft genome sequence of the sexually transmitted pathogen Trichomonas vaginalis.</title>
        <authorList>
            <person name="Carlton J.M."/>
            <person name="Hirt R.P."/>
            <person name="Silva J.C."/>
            <person name="Delcher A.L."/>
            <person name="Schatz M."/>
            <person name="Zhao Q."/>
            <person name="Wortman J.R."/>
            <person name="Bidwell S.L."/>
            <person name="Alsmark U.C.M."/>
            <person name="Besteiro S."/>
            <person name="Sicheritz-Ponten T."/>
            <person name="Noel C.J."/>
            <person name="Dacks J.B."/>
            <person name="Foster P.G."/>
            <person name="Simillion C."/>
            <person name="Van de Peer Y."/>
            <person name="Miranda-Saavedra D."/>
            <person name="Barton G.J."/>
            <person name="Westrop G.D."/>
            <person name="Mueller S."/>
            <person name="Dessi D."/>
            <person name="Fiori P.L."/>
            <person name="Ren Q."/>
            <person name="Paulsen I."/>
            <person name="Zhang H."/>
            <person name="Bastida-Corcuera F.D."/>
            <person name="Simoes-Barbosa A."/>
            <person name="Brown M.T."/>
            <person name="Hayes R.D."/>
            <person name="Mukherjee M."/>
            <person name="Okumura C.Y."/>
            <person name="Schneider R."/>
            <person name="Smith A.J."/>
            <person name="Vanacova S."/>
            <person name="Villalvazo M."/>
            <person name="Haas B.J."/>
            <person name="Pertea M."/>
            <person name="Feldblyum T.V."/>
            <person name="Utterback T.R."/>
            <person name="Shu C.L."/>
            <person name="Osoegawa K."/>
            <person name="de Jong P.J."/>
            <person name="Hrdy I."/>
            <person name="Horvathova L."/>
            <person name="Zubacova Z."/>
            <person name="Dolezal P."/>
            <person name="Malik S.B."/>
            <person name="Logsdon J.M. Jr."/>
            <person name="Henze K."/>
            <person name="Gupta A."/>
            <person name="Wang C.C."/>
            <person name="Dunne R.L."/>
            <person name="Upcroft J.A."/>
            <person name="Upcroft P."/>
            <person name="White O."/>
            <person name="Salzberg S.L."/>
            <person name="Tang P."/>
            <person name="Chiu C.-H."/>
            <person name="Lee Y.-S."/>
            <person name="Embley T.M."/>
            <person name="Coombs G.H."/>
            <person name="Mottram J.C."/>
            <person name="Tachezy J."/>
            <person name="Fraser-Liggett C.M."/>
            <person name="Johnson P.J."/>
        </authorList>
    </citation>
    <scope>NUCLEOTIDE SEQUENCE [LARGE SCALE GENOMIC DNA]</scope>
    <source>
        <strain evidence="2">G3</strain>
    </source>
</reference>
<feature type="transmembrane region" description="Helical" evidence="1">
    <location>
        <begin position="47"/>
        <end position="65"/>
    </location>
</feature>
<dbReference type="InParanoid" id="A2DBJ4"/>
<evidence type="ECO:0000256" key="1">
    <source>
        <dbReference type="SAM" id="Phobius"/>
    </source>
</evidence>
<feature type="transmembrane region" description="Helical" evidence="1">
    <location>
        <begin position="18"/>
        <end position="35"/>
    </location>
</feature>
<keyword evidence="1" id="KW-0812">Transmembrane</keyword>
<feature type="transmembrane region" description="Helical" evidence="1">
    <location>
        <begin position="495"/>
        <end position="517"/>
    </location>
</feature>
<evidence type="ECO:0000313" key="3">
    <source>
        <dbReference type="Proteomes" id="UP000001542"/>
    </source>
</evidence>
<evidence type="ECO:0008006" key="4">
    <source>
        <dbReference type="Google" id="ProtNLM"/>
    </source>
</evidence>
<feature type="transmembrane region" description="Helical" evidence="1">
    <location>
        <begin position="745"/>
        <end position="773"/>
    </location>
</feature>
<dbReference type="AlphaFoldDB" id="A2DBJ4"/>
<dbReference type="KEGG" id="tva:5467751"/>
<proteinExistence type="predicted"/>
<sequence length="1110" mass="128786">MFRHSSTYFSCRLMHTTISYNFLLNSIIILVLPLLKKAPLLYCQYTAIALCILSFISSATFQYFLNCRSMLIYNLEPMAIIKNYSPSRILLYLSILEQKNYQISEELISAIYKECPNANDLHLYLFNHTVRYDMEFQYNPLLLHCMMQKAHNDILFQVSLLLVLDFASRSDIKDCSSLKKLHFIERLDYTKSCASNFWNYVLNDMSMAASTVFFKLYRNADLFEKFYNSLDETEKNNSFYKILYIEYAKLIGARYESIKDLEISIEKEGNVESSWIRPFDGVFEDNKLTLFANQFGQFKYETGQKFIKPERVKRAKHGNDIGTRYTVLQDIFSFLTLIIPLIFMLISGTLFFVYYSKMLEDKPYSFNACPAMLSTMDTFFWDVFLNSTQQTLARPVFKESYEEFINTTLEQVVQQELYDNHFKSGVIQISQWMTKLLNILPYKVFEDIAKTDEFVNITMTFINLSIDSMELGYTYLTNLQTVLEKGKKLIQEVNLIFLYVIAFVVVVVAINYIVLYYKYKNMFTQLLLIKKQIVNKLYKLINEPQFNSSKKIQTTDISTISFFTTCIVVHGAILLITLIACYLWNYFLIKELDDVSKKYRYALQADFFPTVKVTSLYAIGTLNQNSQTASILTEWLRFTAFLARTIAGIRTNMTIQPTNETGKLPPNFMVRTKYGDILKLSSEEDSVHFLTILASIYDLINDLLDNTKLEDYNMSYMQLHALNVYNNDTYRFCQMNIKSWEWESGLTYFTLGVFIFVMIVMLVVLLFLFRYFYNFRCATIYFFRMINAVPDESPFDDGTQMTLFKKPYRTLMSRVLETMPVGIVTTNKNGVILAANDEAVKRFPEFIKNGIKLNTDLLQSFTNANGETTYYEVTTAPSNVYGLSSINPRFTGQFTTIIKDITMVNNLDNTVNSISRDLEKLRDEVFPTPVSNMRDSCVYLENMIVVDIAFPETATIQEIEEFGIYAKEYAEQTTTFFTSNTFQWSFSFMFTAYESIVRERQNYQDAVEFTKQIFKKRQDVKVGIATADGGFCIINKTNFPGVLVYSTAMTTACCLTRFAKPGGVAIEWHALMMISDIDANPDSVKRENLSGKDVDFCIFDNITSFTQKTL</sequence>
<keyword evidence="1" id="KW-1133">Transmembrane helix</keyword>
<dbReference type="VEuPathDB" id="TrichDB:TVAGG3_0382050"/>
<keyword evidence="1" id="KW-0472">Membrane</keyword>
<reference evidence="2" key="1">
    <citation type="submission" date="2006-10" db="EMBL/GenBank/DDBJ databases">
        <authorList>
            <person name="Amadeo P."/>
            <person name="Zhao Q."/>
            <person name="Wortman J."/>
            <person name="Fraser-Liggett C."/>
            <person name="Carlton J."/>
        </authorList>
    </citation>
    <scope>NUCLEOTIDE SEQUENCE</scope>
    <source>
        <strain evidence="2">G3</strain>
    </source>
</reference>
<gene>
    <name evidence="2" type="ORF">TVAG_093710</name>
</gene>
<evidence type="ECO:0000313" key="2">
    <source>
        <dbReference type="EMBL" id="EAY22197.1"/>
    </source>
</evidence>
<feature type="transmembrane region" description="Helical" evidence="1">
    <location>
        <begin position="560"/>
        <end position="588"/>
    </location>
</feature>
<organism evidence="2 3">
    <name type="scientific">Trichomonas vaginalis (strain ATCC PRA-98 / G3)</name>
    <dbReference type="NCBI Taxonomy" id="412133"/>
    <lineage>
        <taxon>Eukaryota</taxon>
        <taxon>Metamonada</taxon>
        <taxon>Parabasalia</taxon>
        <taxon>Trichomonadida</taxon>
        <taxon>Trichomonadidae</taxon>
        <taxon>Trichomonas</taxon>
    </lineage>
</organism>
<dbReference type="Proteomes" id="UP000001542">
    <property type="component" value="Unassembled WGS sequence"/>
</dbReference>
<keyword evidence="3" id="KW-1185">Reference proteome</keyword>
<dbReference type="VEuPathDB" id="TrichDB:TVAG_093710"/>
<dbReference type="RefSeq" id="XP_001583183.1">
    <property type="nucleotide sequence ID" value="XM_001583133.1"/>
</dbReference>
<accession>A2DBJ4</accession>
<dbReference type="EMBL" id="DS113185">
    <property type="protein sequence ID" value="EAY22197.1"/>
    <property type="molecule type" value="Genomic_DNA"/>
</dbReference>
<protein>
    <recommendedName>
        <fullName evidence="4">PAS domain-containing protein</fullName>
    </recommendedName>
</protein>
<name>A2DBJ4_TRIV3</name>
<feature type="transmembrane region" description="Helical" evidence="1">
    <location>
        <begin position="331"/>
        <end position="355"/>
    </location>
</feature>